<gene>
    <name evidence="2" type="ORF">NIIDNTM18_06710</name>
</gene>
<dbReference type="RefSeq" id="WP_413032299.1">
    <property type="nucleotide sequence ID" value="NZ_JBFOKW010000041.1"/>
</dbReference>
<evidence type="ECO:0000313" key="3">
    <source>
        <dbReference type="Proteomes" id="UP000515734"/>
    </source>
</evidence>
<evidence type="ECO:0000313" key="2">
    <source>
        <dbReference type="EMBL" id="BCI51393.1"/>
    </source>
</evidence>
<dbReference type="EMBL" id="AP023287">
    <property type="protein sequence ID" value="BCI51393.1"/>
    <property type="molecule type" value="Genomic_DNA"/>
</dbReference>
<dbReference type="InterPro" id="IPR037401">
    <property type="entry name" value="SnoaL-like"/>
</dbReference>
<sequence>MQTTTELGPSRTAVDVVEIAQVITGERQTRDRGWWDQLEQYYHPEAKIQTSWFDGSIPDYIERSKAMAASDPSYHRLGQPVIRVQGDRAVAEVPMTVEFRGELLGVEADLTVFIRFLHRLERRHDWRLVGSVAIFERDTVVPTMPGTALVIPADRVAGFRPSYRMLSLWLTEKGHSVGQDRYSMDRPNEVEDLYREVYGWAGLAIR</sequence>
<proteinExistence type="predicted"/>
<dbReference type="AlphaFoldDB" id="A0A6S6NWA0"/>
<dbReference type="Gene3D" id="3.10.450.50">
    <property type="match status" value="1"/>
</dbReference>
<dbReference type="Pfam" id="PF13577">
    <property type="entry name" value="SnoaL_4"/>
    <property type="match status" value="1"/>
</dbReference>
<protein>
    <recommendedName>
        <fullName evidence="1">SnoaL-like domain-containing protein</fullName>
    </recommendedName>
</protein>
<dbReference type="InterPro" id="IPR032710">
    <property type="entry name" value="NTF2-like_dom_sf"/>
</dbReference>
<reference evidence="2 3" key="1">
    <citation type="submission" date="2020-07" db="EMBL/GenBank/DDBJ databases">
        <title>Complete genome sequence of Mycolicibacterium litorale like strain isolated from cardiac implantable electronic device infection.</title>
        <authorList>
            <person name="Fukano H."/>
            <person name="Miyama H."/>
            <person name="Hoshino Y."/>
        </authorList>
    </citation>
    <scope>NUCLEOTIDE SEQUENCE [LARGE SCALE GENOMIC DNA]</scope>
    <source>
        <strain evidence="2 3">NIIDNTM18</strain>
    </source>
</reference>
<evidence type="ECO:0000259" key="1">
    <source>
        <dbReference type="Pfam" id="PF13577"/>
    </source>
</evidence>
<dbReference type="Proteomes" id="UP000515734">
    <property type="component" value="Chromosome"/>
</dbReference>
<feature type="domain" description="SnoaL-like" evidence="1">
    <location>
        <begin position="14"/>
        <end position="125"/>
    </location>
</feature>
<dbReference type="SUPFAM" id="SSF54427">
    <property type="entry name" value="NTF2-like"/>
    <property type="match status" value="1"/>
</dbReference>
<organism evidence="2 3">
    <name type="scientific">Mycolicibacterium litorale</name>
    <dbReference type="NCBI Taxonomy" id="758802"/>
    <lineage>
        <taxon>Bacteria</taxon>
        <taxon>Bacillati</taxon>
        <taxon>Actinomycetota</taxon>
        <taxon>Actinomycetes</taxon>
        <taxon>Mycobacteriales</taxon>
        <taxon>Mycobacteriaceae</taxon>
        <taxon>Mycolicibacterium</taxon>
    </lineage>
</organism>
<name>A0A6S6NWA0_9MYCO</name>
<accession>A0A6S6NWA0</accession>